<evidence type="ECO:0000313" key="4">
    <source>
        <dbReference type="Proteomes" id="UP000189431"/>
    </source>
</evidence>
<dbReference type="InterPro" id="IPR026256">
    <property type="entry name" value="TfoX-like_gammaprotbact"/>
</dbReference>
<dbReference type="Gene3D" id="1.10.150.20">
    <property type="entry name" value="5' to 3' exonuclease, C-terminal subdomain"/>
    <property type="match status" value="1"/>
</dbReference>
<sequence length="195" mass="22341">MKKQLKTQVTCFLNTFGEMEQRSMFGGTGFFHQDAMFALLTDKRFYLRGGGIVTDALVDKGCKKFVHVKKSSSAVVNYYDVTALFIEDDVELAVLVKASRDHALNDRAYKAGGHHRRLRDLPNLRLTIERMLKKSGVEDISTFYSMAPEEIFRRLQVTHGNDLDLCLLWKLAGAQQGRHWKLIEEDERERLLSAV</sequence>
<feature type="domain" description="TfoX N-terminal" evidence="1">
    <location>
        <begin position="13"/>
        <end position="102"/>
    </location>
</feature>
<accession>A0ABX3KQV3</accession>
<proteinExistence type="predicted"/>
<dbReference type="Gene3D" id="3.30.1460.30">
    <property type="entry name" value="YgaC/TfoX-N like chaperone"/>
    <property type="match status" value="1"/>
</dbReference>
<dbReference type="Pfam" id="PF04994">
    <property type="entry name" value="TfoX_C"/>
    <property type="match status" value="1"/>
</dbReference>
<dbReference type="InterPro" id="IPR047525">
    <property type="entry name" value="TfoX-like"/>
</dbReference>
<dbReference type="PANTHER" id="PTHR36121">
    <property type="entry name" value="PROTEIN SXY"/>
    <property type="match status" value="1"/>
</dbReference>
<name>A0ABX3KQV3_SALCS</name>
<dbReference type="SUPFAM" id="SSF159894">
    <property type="entry name" value="YgaC/TfoX-N like"/>
    <property type="match status" value="1"/>
</dbReference>
<feature type="domain" description="TfoX C-terminal" evidence="2">
    <location>
        <begin position="115"/>
        <end position="194"/>
    </location>
</feature>
<dbReference type="InterPro" id="IPR007076">
    <property type="entry name" value="TfoX_N"/>
</dbReference>
<dbReference type="InterPro" id="IPR007077">
    <property type="entry name" value="TfoX_C"/>
</dbReference>
<dbReference type="Pfam" id="PF04993">
    <property type="entry name" value="TfoX_N"/>
    <property type="match status" value="1"/>
</dbReference>
<evidence type="ECO:0000259" key="2">
    <source>
        <dbReference type="Pfam" id="PF04994"/>
    </source>
</evidence>
<dbReference type="Proteomes" id="UP000189431">
    <property type="component" value="Unassembled WGS sequence"/>
</dbReference>
<dbReference type="RefSeq" id="WP_077461225.1">
    <property type="nucleotide sequence ID" value="NZ_MUFR01000020.1"/>
</dbReference>
<dbReference type="EMBL" id="MUFR01000020">
    <property type="protein sequence ID" value="OOF33903.1"/>
    <property type="molecule type" value="Genomic_DNA"/>
</dbReference>
<reference evidence="4" key="1">
    <citation type="submission" date="2017-01" db="EMBL/GenBank/DDBJ databases">
        <title>Draft genome of the species Salinivibrio costicola subsp. alcaliphilus.</title>
        <authorList>
            <person name="Lopez-Hermoso C."/>
            <person name="De La Haba R."/>
            <person name="Sanchez-Porro C."/>
            <person name="Ventosa A."/>
        </authorList>
    </citation>
    <scope>NUCLEOTIDE SEQUENCE [LARGE SCALE GENOMIC DNA]</scope>
    <source>
        <strain evidence="4">CBH448</strain>
    </source>
</reference>
<dbReference type="PIRSF" id="PIRSF028788">
    <property type="entry name" value="TfoX_Sxy"/>
    <property type="match status" value="1"/>
</dbReference>
<keyword evidence="4" id="KW-1185">Reference proteome</keyword>
<evidence type="ECO:0000259" key="1">
    <source>
        <dbReference type="Pfam" id="PF04993"/>
    </source>
</evidence>
<gene>
    <name evidence="3" type="ORF">BZJ21_08610</name>
</gene>
<protein>
    <submittedName>
        <fullName evidence="3">DNA transformation protein</fullName>
    </submittedName>
</protein>
<dbReference type="PANTHER" id="PTHR36121:SF1">
    <property type="entry name" value="PROTEIN SXY"/>
    <property type="match status" value="1"/>
</dbReference>
<organism evidence="3 4">
    <name type="scientific">Salinivibrio costicola subsp. alcaliphilus</name>
    <dbReference type="NCBI Taxonomy" id="272773"/>
    <lineage>
        <taxon>Bacteria</taxon>
        <taxon>Pseudomonadati</taxon>
        <taxon>Pseudomonadota</taxon>
        <taxon>Gammaproteobacteria</taxon>
        <taxon>Vibrionales</taxon>
        <taxon>Vibrionaceae</taxon>
        <taxon>Salinivibrio</taxon>
    </lineage>
</organism>
<comment type="caution">
    <text evidence="3">The sequence shown here is derived from an EMBL/GenBank/DDBJ whole genome shotgun (WGS) entry which is preliminary data.</text>
</comment>
<evidence type="ECO:0000313" key="3">
    <source>
        <dbReference type="EMBL" id="OOF33903.1"/>
    </source>
</evidence>